<dbReference type="Proteomes" id="UP000265520">
    <property type="component" value="Unassembled WGS sequence"/>
</dbReference>
<evidence type="ECO:0000259" key="3">
    <source>
        <dbReference type="PROSITE" id="PS50158"/>
    </source>
</evidence>
<feature type="region of interest" description="Disordered" evidence="2">
    <location>
        <begin position="1"/>
        <end position="24"/>
    </location>
</feature>
<comment type="caution">
    <text evidence="4">The sequence shown here is derived from an EMBL/GenBank/DDBJ whole genome shotgun (WGS) entry which is preliminary data.</text>
</comment>
<dbReference type="EMBL" id="LXQA010237147">
    <property type="protein sequence ID" value="MCI36759.1"/>
    <property type="molecule type" value="Genomic_DNA"/>
</dbReference>
<keyword evidence="5" id="KW-1185">Reference proteome</keyword>
<feature type="non-terminal residue" evidence="4">
    <location>
        <position position="110"/>
    </location>
</feature>
<dbReference type="Gene3D" id="4.10.60.10">
    <property type="entry name" value="Zinc finger, CCHC-type"/>
    <property type="match status" value="1"/>
</dbReference>
<proteinExistence type="predicted"/>
<evidence type="ECO:0000256" key="1">
    <source>
        <dbReference type="PROSITE-ProRule" id="PRU00047"/>
    </source>
</evidence>
<keyword evidence="1" id="KW-0862">Zinc</keyword>
<name>A0A392RKG3_9FABA</name>
<dbReference type="InterPro" id="IPR001878">
    <property type="entry name" value="Znf_CCHC"/>
</dbReference>
<feature type="domain" description="CCHC-type" evidence="3">
    <location>
        <begin position="52"/>
        <end position="66"/>
    </location>
</feature>
<reference evidence="4 5" key="1">
    <citation type="journal article" date="2018" name="Front. Plant Sci.">
        <title>Red Clover (Trifolium pratense) and Zigzag Clover (T. medium) - A Picture of Genomic Similarities and Differences.</title>
        <authorList>
            <person name="Dluhosova J."/>
            <person name="Istvanek J."/>
            <person name="Nedelnik J."/>
            <person name="Repkova J."/>
        </authorList>
    </citation>
    <scope>NUCLEOTIDE SEQUENCE [LARGE SCALE GENOMIC DNA]</scope>
    <source>
        <strain evidence="5">cv. 10/8</strain>
        <tissue evidence="4">Leaf</tissue>
    </source>
</reference>
<dbReference type="SMART" id="SM00343">
    <property type="entry name" value="ZnF_C2HC"/>
    <property type="match status" value="2"/>
</dbReference>
<evidence type="ECO:0000313" key="4">
    <source>
        <dbReference type="EMBL" id="MCI36759.1"/>
    </source>
</evidence>
<dbReference type="Pfam" id="PF00098">
    <property type="entry name" value="zf-CCHC"/>
    <property type="match status" value="1"/>
</dbReference>
<dbReference type="GO" id="GO:0003676">
    <property type="term" value="F:nucleic acid binding"/>
    <property type="evidence" value="ECO:0007669"/>
    <property type="project" value="InterPro"/>
</dbReference>
<keyword evidence="1" id="KW-0479">Metal-binding</keyword>
<feature type="non-terminal residue" evidence="4">
    <location>
        <position position="1"/>
    </location>
</feature>
<dbReference type="GO" id="GO:0008270">
    <property type="term" value="F:zinc ion binding"/>
    <property type="evidence" value="ECO:0007669"/>
    <property type="project" value="UniProtKB-KW"/>
</dbReference>
<keyword evidence="1" id="KW-0863">Zinc-finger</keyword>
<evidence type="ECO:0000313" key="5">
    <source>
        <dbReference type="Proteomes" id="UP000265520"/>
    </source>
</evidence>
<protein>
    <submittedName>
        <fullName evidence="4">TIR-NBS-LRR resistance protein</fullName>
    </submittedName>
</protein>
<sequence length="110" mass="11845">TTPYNRPQSNRGSNRSANQGTRGNQVREGLTCFKYGEGGHYATECGVQNSTCYNCQKPGHYARDCRASNVAPSANTTQGARPPAKGRVYCMGTEVSGQASNVIHEDCKIV</sequence>
<dbReference type="InterPro" id="IPR036875">
    <property type="entry name" value="Znf_CCHC_sf"/>
</dbReference>
<dbReference type="PROSITE" id="PS50158">
    <property type="entry name" value="ZF_CCHC"/>
    <property type="match status" value="1"/>
</dbReference>
<dbReference type="SUPFAM" id="SSF57756">
    <property type="entry name" value="Retrovirus zinc finger-like domains"/>
    <property type="match status" value="1"/>
</dbReference>
<organism evidence="4 5">
    <name type="scientific">Trifolium medium</name>
    <dbReference type="NCBI Taxonomy" id="97028"/>
    <lineage>
        <taxon>Eukaryota</taxon>
        <taxon>Viridiplantae</taxon>
        <taxon>Streptophyta</taxon>
        <taxon>Embryophyta</taxon>
        <taxon>Tracheophyta</taxon>
        <taxon>Spermatophyta</taxon>
        <taxon>Magnoliopsida</taxon>
        <taxon>eudicotyledons</taxon>
        <taxon>Gunneridae</taxon>
        <taxon>Pentapetalae</taxon>
        <taxon>rosids</taxon>
        <taxon>fabids</taxon>
        <taxon>Fabales</taxon>
        <taxon>Fabaceae</taxon>
        <taxon>Papilionoideae</taxon>
        <taxon>50 kb inversion clade</taxon>
        <taxon>NPAAA clade</taxon>
        <taxon>Hologalegina</taxon>
        <taxon>IRL clade</taxon>
        <taxon>Trifolieae</taxon>
        <taxon>Trifolium</taxon>
    </lineage>
</organism>
<accession>A0A392RKG3</accession>
<dbReference type="AlphaFoldDB" id="A0A392RKG3"/>
<evidence type="ECO:0000256" key="2">
    <source>
        <dbReference type="SAM" id="MobiDB-lite"/>
    </source>
</evidence>